<proteinExistence type="predicted"/>
<dbReference type="Proteomes" id="UP001221898">
    <property type="component" value="Unassembled WGS sequence"/>
</dbReference>
<evidence type="ECO:0000313" key="2">
    <source>
        <dbReference type="Proteomes" id="UP001221898"/>
    </source>
</evidence>
<reference evidence="1" key="1">
    <citation type="journal article" date="2023" name="Science">
        <title>Genome structures resolve the early diversification of teleost fishes.</title>
        <authorList>
            <person name="Parey E."/>
            <person name="Louis A."/>
            <person name="Montfort J."/>
            <person name="Bouchez O."/>
            <person name="Roques C."/>
            <person name="Iampietro C."/>
            <person name="Lluch J."/>
            <person name="Castinel A."/>
            <person name="Donnadieu C."/>
            <person name="Desvignes T."/>
            <person name="Floi Bucao C."/>
            <person name="Jouanno E."/>
            <person name="Wen M."/>
            <person name="Mejri S."/>
            <person name="Dirks R."/>
            <person name="Jansen H."/>
            <person name="Henkel C."/>
            <person name="Chen W.J."/>
            <person name="Zahm M."/>
            <person name="Cabau C."/>
            <person name="Klopp C."/>
            <person name="Thompson A.W."/>
            <person name="Robinson-Rechavi M."/>
            <person name="Braasch I."/>
            <person name="Lecointre G."/>
            <person name="Bobe J."/>
            <person name="Postlethwait J.H."/>
            <person name="Berthelot C."/>
            <person name="Roest Crollius H."/>
            <person name="Guiguen Y."/>
        </authorList>
    </citation>
    <scope>NUCLEOTIDE SEQUENCE</scope>
    <source>
        <strain evidence="1">NC1722</strain>
    </source>
</reference>
<protein>
    <submittedName>
        <fullName evidence="1">Uncharacterized protein</fullName>
    </submittedName>
</protein>
<gene>
    <name evidence="1" type="ORF">AAFF_G00331020</name>
</gene>
<accession>A0AAD7R6E8</accession>
<sequence length="216" mass="23864">MQVLSVAPPGLTVVSAWLHPGLTCVSIWSPQSLTGVLVRYLLKGSPQVSAKYHTYNISPISHAGLTHISCRSHPYLMQVSPISHAGLTHISCRSHPYLMQVSPISHVGLSHISCSSCPYLTQVSSRSWISHTSVQYLHYKMYRKGIESRKHNGDMESQSTVSLLVHISLLWKSGAVETVTKCIFIYSSVVWSEAQHETSFVRVSRLLGSKEPASPL</sequence>
<comment type="caution">
    <text evidence="1">The sequence shown here is derived from an EMBL/GenBank/DDBJ whole genome shotgun (WGS) entry which is preliminary data.</text>
</comment>
<dbReference type="AlphaFoldDB" id="A0AAD7R6E8"/>
<evidence type="ECO:0000313" key="1">
    <source>
        <dbReference type="EMBL" id="KAJ8367098.1"/>
    </source>
</evidence>
<organism evidence="1 2">
    <name type="scientific">Aldrovandia affinis</name>
    <dbReference type="NCBI Taxonomy" id="143900"/>
    <lineage>
        <taxon>Eukaryota</taxon>
        <taxon>Metazoa</taxon>
        <taxon>Chordata</taxon>
        <taxon>Craniata</taxon>
        <taxon>Vertebrata</taxon>
        <taxon>Euteleostomi</taxon>
        <taxon>Actinopterygii</taxon>
        <taxon>Neopterygii</taxon>
        <taxon>Teleostei</taxon>
        <taxon>Notacanthiformes</taxon>
        <taxon>Halosauridae</taxon>
        <taxon>Aldrovandia</taxon>
    </lineage>
</organism>
<name>A0AAD7R6E8_9TELE</name>
<keyword evidence="2" id="KW-1185">Reference proteome</keyword>
<dbReference type="EMBL" id="JAINUG010000505">
    <property type="protein sequence ID" value="KAJ8367098.1"/>
    <property type="molecule type" value="Genomic_DNA"/>
</dbReference>